<comment type="caution">
    <text evidence="3">The sequence shown here is derived from an EMBL/GenBank/DDBJ whole genome shotgun (WGS) entry which is preliminary data.</text>
</comment>
<evidence type="ECO:0000256" key="1">
    <source>
        <dbReference type="ARBA" id="ARBA00006865"/>
    </source>
</evidence>
<reference evidence="3" key="1">
    <citation type="journal article" date="2020" name="bioRxiv">
        <title>Comparative genomics of Chlamydomonas.</title>
        <authorList>
            <person name="Craig R.J."/>
            <person name="Hasan A.R."/>
            <person name="Ness R.W."/>
            <person name="Keightley P.D."/>
        </authorList>
    </citation>
    <scope>NUCLEOTIDE SEQUENCE</scope>
    <source>
        <strain evidence="3">CCAP 11/70</strain>
    </source>
</reference>
<dbReference type="SUPFAM" id="SSF49899">
    <property type="entry name" value="Concanavalin A-like lectins/glucanases"/>
    <property type="match status" value="1"/>
</dbReference>
<accession>A0A835XVC0</accession>
<comment type="similarity">
    <text evidence="1">Belongs to the glycosyl hydrolase 16 family.</text>
</comment>
<dbReference type="Gene3D" id="2.60.120.200">
    <property type="match status" value="1"/>
</dbReference>
<dbReference type="InterPro" id="IPR013320">
    <property type="entry name" value="ConA-like_dom_sf"/>
</dbReference>
<dbReference type="CDD" id="cd08023">
    <property type="entry name" value="GH16_laminarinase_like"/>
    <property type="match status" value="1"/>
</dbReference>
<dbReference type="PANTHER" id="PTHR10963">
    <property type="entry name" value="GLYCOSYL HYDROLASE-RELATED"/>
    <property type="match status" value="1"/>
</dbReference>
<protein>
    <recommendedName>
        <fullName evidence="2">GH16 domain-containing protein</fullName>
    </recommendedName>
</protein>
<evidence type="ECO:0000313" key="3">
    <source>
        <dbReference type="EMBL" id="KAG2489728.1"/>
    </source>
</evidence>
<keyword evidence="4" id="KW-1185">Reference proteome</keyword>
<dbReference type="OrthoDB" id="527711at2759"/>
<dbReference type="InterPro" id="IPR000757">
    <property type="entry name" value="Beta-glucanase-like"/>
</dbReference>
<dbReference type="GO" id="GO:0004553">
    <property type="term" value="F:hydrolase activity, hydrolyzing O-glycosyl compounds"/>
    <property type="evidence" value="ECO:0007669"/>
    <property type="project" value="InterPro"/>
</dbReference>
<dbReference type="GO" id="GO:0005975">
    <property type="term" value="P:carbohydrate metabolic process"/>
    <property type="evidence" value="ECO:0007669"/>
    <property type="project" value="InterPro"/>
</dbReference>
<feature type="domain" description="GH16" evidence="2">
    <location>
        <begin position="1"/>
        <end position="284"/>
    </location>
</feature>
<name>A0A835XVC0_9CHLO</name>
<gene>
    <name evidence="3" type="ORF">HYH03_011835</name>
</gene>
<organism evidence="3 4">
    <name type="scientific">Edaphochlamys debaryana</name>
    <dbReference type="NCBI Taxonomy" id="47281"/>
    <lineage>
        <taxon>Eukaryota</taxon>
        <taxon>Viridiplantae</taxon>
        <taxon>Chlorophyta</taxon>
        <taxon>core chlorophytes</taxon>
        <taxon>Chlorophyceae</taxon>
        <taxon>CS clade</taxon>
        <taxon>Chlamydomonadales</taxon>
        <taxon>Chlamydomonadales incertae sedis</taxon>
        <taxon>Edaphochlamys</taxon>
    </lineage>
</organism>
<proteinExistence type="inferred from homology"/>
<dbReference type="Proteomes" id="UP000612055">
    <property type="component" value="Unassembled WGS sequence"/>
</dbReference>
<evidence type="ECO:0000313" key="4">
    <source>
        <dbReference type="Proteomes" id="UP000612055"/>
    </source>
</evidence>
<evidence type="ECO:0000259" key="2">
    <source>
        <dbReference type="PROSITE" id="PS51762"/>
    </source>
</evidence>
<dbReference type="InterPro" id="IPR050546">
    <property type="entry name" value="Glycosyl_Hydrlase_16"/>
</dbReference>
<dbReference type="EMBL" id="JAEHOE010000070">
    <property type="protein sequence ID" value="KAG2489728.1"/>
    <property type="molecule type" value="Genomic_DNA"/>
</dbReference>
<sequence length="284" mass="31391">MNNGINLTRFGFELGDGTSYGASLIGWGNWQRQCHTNASTNVRVEMLPNNTKGDGMLVIQAAPAPDGYSCYNPNAPASTAAYTSARVITRNKAAWMWSGAPGNSTPVRIDIRLRVPQVNGTWASAWMLPDTTQPWCMGCSKYGNGWCLGGEIDLMEHINTRPVTISNLRYGGRPDASWLDCKDTHAAWSMGGRATNWNTFSVIWDSTYMSFIANGKEYKRHALGSWYTGTAPDNKYAPFDVPFYLIFDLAVGGLYPGFNIDNAAVAEGRTRMEIDWIKVYDIVP</sequence>
<dbReference type="PROSITE" id="PS51762">
    <property type="entry name" value="GH16_2"/>
    <property type="match status" value="1"/>
</dbReference>
<dbReference type="PANTHER" id="PTHR10963:SF55">
    <property type="entry name" value="GLYCOSIDE HYDROLASE FAMILY 16 PROTEIN"/>
    <property type="match status" value="1"/>
</dbReference>
<dbReference type="AlphaFoldDB" id="A0A835XVC0"/>